<dbReference type="OrthoDB" id="979566at2"/>
<gene>
    <name evidence="3" type="ORF">JCM19301_1374</name>
</gene>
<evidence type="ECO:0000256" key="1">
    <source>
        <dbReference type="SAM" id="Phobius"/>
    </source>
</evidence>
<dbReference type="STRING" id="504487.JCM19538_223"/>
<feature type="transmembrane region" description="Helical" evidence="1">
    <location>
        <begin position="6"/>
        <end position="26"/>
    </location>
</feature>
<reference evidence="3 4" key="1">
    <citation type="journal article" date="2014" name="Genome Announc.">
        <title>Draft Genome Sequence of Marine Flavobacterium Jejuia pallidilutea Strain 11shimoA1 and Pigmentation Mutants.</title>
        <authorList>
            <person name="Takatani N."/>
            <person name="Nakanishi M."/>
            <person name="Meirelles P."/>
            <person name="Mino S."/>
            <person name="Suda W."/>
            <person name="Oshima K."/>
            <person name="Hattori M."/>
            <person name="Ohkuma M."/>
            <person name="Hosokawa M."/>
            <person name="Miyashita K."/>
            <person name="Thompson F.L."/>
            <person name="Niwa A."/>
            <person name="Sawabe T."/>
            <person name="Sawabe T."/>
        </authorList>
    </citation>
    <scope>NUCLEOTIDE SEQUENCE [LARGE SCALE GENOMIC DNA]</scope>
    <source>
        <strain evidence="3 4">JCM 19301</strain>
    </source>
</reference>
<evidence type="ECO:0000313" key="4">
    <source>
        <dbReference type="Proteomes" id="UP000029641"/>
    </source>
</evidence>
<keyword evidence="1" id="KW-0472">Membrane</keyword>
<dbReference type="Pfam" id="PF12729">
    <property type="entry name" value="4HB_MCP_1"/>
    <property type="match status" value="1"/>
</dbReference>
<evidence type="ECO:0000313" key="3">
    <source>
        <dbReference type="EMBL" id="GAL66830.1"/>
    </source>
</evidence>
<name>A0A090VQ12_9FLAO</name>
<dbReference type="eggNOG" id="ENOG502ZBV9">
    <property type="taxonomic scope" value="Bacteria"/>
</dbReference>
<keyword evidence="1" id="KW-1133">Transmembrane helix</keyword>
<feature type="transmembrane region" description="Helical" evidence="1">
    <location>
        <begin position="171"/>
        <end position="193"/>
    </location>
</feature>
<evidence type="ECO:0000259" key="2">
    <source>
        <dbReference type="Pfam" id="PF12729"/>
    </source>
</evidence>
<dbReference type="InterPro" id="IPR024478">
    <property type="entry name" value="HlyB_4HB_MCP"/>
</dbReference>
<protein>
    <recommendedName>
        <fullName evidence="2">Chemotaxis methyl-accepting receptor HlyB-like 4HB MCP domain-containing protein</fullName>
    </recommendedName>
</protein>
<dbReference type="AlphaFoldDB" id="A0A090VQ12"/>
<organism evidence="3 4">
    <name type="scientific">Jejuia pallidilutea</name>
    <dbReference type="NCBI Taxonomy" id="504487"/>
    <lineage>
        <taxon>Bacteria</taxon>
        <taxon>Pseudomonadati</taxon>
        <taxon>Bacteroidota</taxon>
        <taxon>Flavobacteriia</taxon>
        <taxon>Flavobacteriales</taxon>
        <taxon>Flavobacteriaceae</taxon>
        <taxon>Jejuia</taxon>
    </lineage>
</organism>
<feature type="domain" description="Chemotaxis methyl-accepting receptor HlyB-like 4HB MCP" evidence="2">
    <location>
        <begin position="5"/>
        <end position="162"/>
    </location>
</feature>
<accession>A0A090VQ12</accession>
<dbReference type="RefSeq" id="WP_042242992.1">
    <property type="nucleotide sequence ID" value="NZ_BBNR01000006.1"/>
</dbReference>
<dbReference type="Proteomes" id="UP000029641">
    <property type="component" value="Unassembled WGS sequence"/>
</dbReference>
<keyword evidence="1" id="KW-0812">Transmembrane</keyword>
<sequence>MTFFNKIKWVLSILMVFVLIVTTNLIDRNNFIRVKDSVVTIYEDRLIAKDLIFEMSKAVQEKEVAVAASDTTFFNQYNNKVNDDIQSLISRFEQTKLTLDESKVFDNLKENFQKLKTLENVFKDSDFLAKNNLATGINNLKENLDELSEIQINEGKRQMSISQKAIDTVELFTQIEIYLLVFLAIVIQIIVMYNPKQNKSSL</sequence>
<proteinExistence type="predicted"/>
<comment type="caution">
    <text evidence="3">The sequence shown here is derived from an EMBL/GenBank/DDBJ whole genome shotgun (WGS) entry which is preliminary data.</text>
</comment>
<dbReference type="EMBL" id="BBNR01000006">
    <property type="protein sequence ID" value="GAL66830.1"/>
    <property type="molecule type" value="Genomic_DNA"/>
</dbReference>